<evidence type="ECO:0000313" key="3">
    <source>
        <dbReference type="Proteomes" id="UP000231162"/>
    </source>
</evidence>
<dbReference type="AlphaFoldDB" id="A0A2M6R839"/>
<dbReference type="Proteomes" id="UP000231162">
    <property type="component" value="Unassembled WGS sequence"/>
</dbReference>
<feature type="transmembrane region" description="Helical" evidence="1">
    <location>
        <begin position="47"/>
        <end position="66"/>
    </location>
</feature>
<keyword evidence="1" id="KW-0472">Membrane</keyword>
<gene>
    <name evidence="2" type="ORF">COT79_02905</name>
</gene>
<evidence type="ECO:0000313" key="2">
    <source>
        <dbReference type="EMBL" id="PIS06768.1"/>
    </source>
</evidence>
<keyword evidence="1" id="KW-1133">Transmembrane helix</keyword>
<feature type="transmembrane region" description="Helical" evidence="1">
    <location>
        <begin position="72"/>
        <end position="92"/>
    </location>
</feature>
<feature type="transmembrane region" description="Helical" evidence="1">
    <location>
        <begin position="16"/>
        <end position="35"/>
    </location>
</feature>
<protein>
    <submittedName>
        <fullName evidence="2">Uncharacterized protein</fullName>
    </submittedName>
</protein>
<comment type="caution">
    <text evidence="2">The sequence shown here is derived from an EMBL/GenBank/DDBJ whole genome shotgun (WGS) entry which is preliminary data.</text>
</comment>
<name>A0A2M6R839_9BACT</name>
<dbReference type="EMBL" id="PEZX01000037">
    <property type="protein sequence ID" value="PIS06768.1"/>
    <property type="molecule type" value="Genomic_DNA"/>
</dbReference>
<accession>A0A2M6R839</accession>
<keyword evidence="1" id="KW-0812">Transmembrane</keyword>
<evidence type="ECO:0000256" key="1">
    <source>
        <dbReference type="SAM" id="Phobius"/>
    </source>
</evidence>
<reference evidence="3" key="1">
    <citation type="submission" date="2017-09" db="EMBL/GenBank/DDBJ databases">
        <title>Depth-based differentiation of microbial function through sediment-hosted aquifers and enrichment of novel symbionts in the deep terrestrial subsurface.</title>
        <authorList>
            <person name="Probst A.J."/>
            <person name="Ladd B."/>
            <person name="Jarett J.K."/>
            <person name="Geller-Mcgrath D.E."/>
            <person name="Sieber C.M.K."/>
            <person name="Emerson J.B."/>
            <person name="Anantharaman K."/>
            <person name="Thomas B.C."/>
            <person name="Malmstrom R."/>
            <person name="Stieglmeier M."/>
            <person name="Klingl A."/>
            <person name="Woyke T."/>
            <person name="Ryan C.M."/>
            <person name="Banfield J.F."/>
        </authorList>
    </citation>
    <scope>NUCLEOTIDE SEQUENCE [LARGE SCALE GENOMIC DNA]</scope>
</reference>
<proteinExistence type="predicted"/>
<sequence>MSAAVIVFWRVTKRSVAANFATQVILTIRYMPMLYHLWHAKSNSESVSTWCLVWISAVVATIPAIIDKDRVGIIYALRAVALVSIALLLMLMI</sequence>
<organism evidence="2 3">
    <name type="scientific">Candidatus Berkelbacteria bacterium CG10_big_fil_rev_8_21_14_0_10_43_14</name>
    <dbReference type="NCBI Taxonomy" id="1974515"/>
    <lineage>
        <taxon>Bacteria</taxon>
        <taxon>Candidatus Berkelbacteria</taxon>
    </lineage>
</organism>